<feature type="signal peptide" evidence="2">
    <location>
        <begin position="1"/>
        <end position="16"/>
    </location>
</feature>
<dbReference type="WBParaSite" id="SCUD_0000443301-mRNA-1">
    <property type="protein sequence ID" value="SCUD_0000443301-mRNA-1"/>
    <property type="gene ID" value="SCUD_0000443301"/>
</dbReference>
<accession>A0A183JNZ7</accession>
<feature type="region of interest" description="Disordered" evidence="1">
    <location>
        <begin position="208"/>
        <end position="239"/>
    </location>
</feature>
<sequence>LFVFFLLFSVIRLGNGSIAASQPQTIATTHPQSVSQNLTNYSENPTSVVDKKHSSSLITPPPPLQLTISRDRLKYRGRTASQGSDSNASNTSSTITGSLSSSEEEVIVHPHISPTGSASLPPPPSLERLPPRPGHGGFLTTKPTTQRHLVHHSQLPPPSLTNSIKKSDNILPLKHIVSPGTIMSNGPNPTATHCHLPPLLPLFSSVSEQKESISLSSKSSPVSTEQSLHCDNSKSSKPY</sequence>
<protein>
    <submittedName>
        <fullName evidence="3">Neogenin_C domain-containing protein</fullName>
    </submittedName>
</protein>
<reference evidence="3" key="1">
    <citation type="submission" date="2016-06" db="UniProtKB">
        <authorList>
            <consortium name="WormBaseParasite"/>
        </authorList>
    </citation>
    <scope>IDENTIFICATION</scope>
</reference>
<feature type="compositionally biased region" description="Low complexity" evidence="1">
    <location>
        <begin position="208"/>
        <end position="223"/>
    </location>
</feature>
<feature type="compositionally biased region" description="Polar residues" evidence="1">
    <location>
        <begin position="224"/>
        <end position="239"/>
    </location>
</feature>
<dbReference type="STRING" id="6186.A0A183JNZ7"/>
<feature type="compositionally biased region" description="Low complexity" evidence="1">
    <location>
        <begin position="89"/>
        <end position="101"/>
    </location>
</feature>
<feature type="compositionally biased region" description="Polar residues" evidence="1">
    <location>
        <begin position="29"/>
        <end position="47"/>
    </location>
</feature>
<evidence type="ECO:0000313" key="3">
    <source>
        <dbReference type="WBParaSite" id="SCUD_0000443301-mRNA-1"/>
    </source>
</evidence>
<organism evidence="3">
    <name type="scientific">Schistosoma curassoni</name>
    <dbReference type="NCBI Taxonomy" id="6186"/>
    <lineage>
        <taxon>Eukaryota</taxon>
        <taxon>Metazoa</taxon>
        <taxon>Spiralia</taxon>
        <taxon>Lophotrochozoa</taxon>
        <taxon>Platyhelminthes</taxon>
        <taxon>Trematoda</taxon>
        <taxon>Digenea</taxon>
        <taxon>Strigeidida</taxon>
        <taxon>Schistosomatoidea</taxon>
        <taxon>Schistosomatidae</taxon>
        <taxon>Schistosoma</taxon>
    </lineage>
</organism>
<feature type="compositionally biased region" description="Polar residues" evidence="1">
    <location>
        <begin position="79"/>
        <end position="88"/>
    </location>
</feature>
<evidence type="ECO:0000256" key="2">
    <source>
        <dbReference type="SAM" id="SignalP"/>
    </source>
</evidence>
<evidence type="ECO:0000256" key="1">
    <source>
        <dbReference type="SAM" id="MobiDB-lite"/>
    </source>
</evidence>
<proteinExistence type="predicted"/>
<name>A0A183JNZ7_9TREM</name>
<dbReference type="AlphaFoldDB" id="A0A183JNZ7"/>
<feature type="region of interest" description="Disordered" evidence="1">
    <location>
        <begin position="29"/>
        <end position="164"/>
    </location>
</feature>
<keyword evidence="2" id="KW-0732">Signal</keyword>
<feature type="chain" id="PRO_5008151350" evidence="2">
    <location>
        <begin position="17"/>
        <end position="239"/>
    </location>
</feature>